<accession>A0A2A5T0U0</accession>
<dbReference type="AlphaFoldDB" id="A0A2A5T0U0"/>
<dbReference type="EMBL" id="NBYY01000030">
    <property type="protein sequence ID" value="PCS21761.1"/>
    <property type="molecule type" value="Genomic_DNA"/>
</dbReference>
<sequence length="46" mass="5216">MEIERVKQRIECTFPSSLKTNIPRNYGLLIFAIQNACNNMTAATLT</sequence>
<evidence type="ECO:0000313" key="1">
    <source>
        <dbReference type="EMBL" id="PCS21761.1"/>
    </source>
</evidence>
<keyword evidence="2" id="KW-1185">Reference proteome</keyword>
<name>A0A2A5T0U0_9GAMM</name>
<protein>
    <submittedName>
        <fullName evidence="1">Uncharacterized protein</fullName>
    </submittedName>
</protein>
<dbReference type="Proteomes" id="UP000219020">
    <property type="component" value="Unassembled WGS sequence"/>
</dbReference>
<comment type="caution">
    <text evidence="1">The sequence shown here is derived from an EMBL/GenBank/DDBJ whole genome shotgun (WGS) entry which is preliminary data.</text>
</comment>
<gene>
    <name evidence="1" type="ORF">BTN49_2582</name>
</gene>
<proteinExistence type="predicted"/>
<organism evidence="1 2">
    <name type="scientific">Candidatus Enterovibrio escicola</name>
    <dbReference type="NCBI Taxonomy" id="1927127"/>
    <lineage>
        <taxon>Bacteria</taxon>
        <taxon>Pseudomonadati</taxon>
        <taxon>Pseudomonadota</taxon>
        <taxon>Gammaproteobacteria</taxon>
        <taxon>Vibrionales</taxon>
        <taxon>Vibrionaceae</taxon>
        <taxon>Enterovibrio</taxon>
    </lineage>
</organism>
<reference evidence="2" key="1">
    <citation type="submission" date="2017-04" db="EMBL/GenBank/DDBJ databases">
        <title>Genome evolution of the luminous symbionts of deep sea anglerfish.</title>
        <authorList>
            <person name="Hendry T.A."/>
        </authorList>
    </citation>
    <scope>NUCLEOTIDE SEQUENCE [LARGE SCALE GENOMIC DNA]</scope>
</reference>
<evidence type="ECO:0000313" key="2">
    <source>
        <dbReference type="Proteomes" id="UP000219020"/>
    </source>
</evidence>